<reference evidence="5 6" key="1">
    <citation type="journal article" date="2009" name="Int. J. Syst. Evol. Microbiol.">
        <title>Paenibacillus contaminans sp. nov., isolated from a contaminated laboratory plate.</title>
        <authorList>
            <person name="Chou J.H."/>
            <person name="Lee J.H."/>
            <person name="Lin M.C."/>
            <person name="Chang P.S."/>
            <person name="Arun A.B."/>
            <person name="Young C.C."/>
            <person name="Chen W.M."/>
        </authorList>
    </citation>
    <scope>NUCLEOTIDE SEQUENCE [LARGE SCALE GENOMIC DNA]</scope>
    <source>
        <strain evidence="5 6">CKOBP-6</strain>
    </source>
</reference>
<dbReference type="PROSITE" id="PS50893">
    <property type="entry name" value="ABC_TRANSPORTER_2"/>
    <property type="match status" value="2"/>
</dbReference>
<organism evidence="5 6">
    <name type="scientific">Paenibacillus contaminans</name>
    <dbReference type="NCBI Taxonomy" id="450362"/>
    <lineage>
        <taxon>Bacteria</taxon>
        <taxon>Bacillati</taxon>
        <taxon>Bacillota</taxon>
        <taxon>Bacilli</taxon>
        <taxon>Bacillales</taxon>
        <taxon>Paenibacillaceae</taxon>
        <taxon>Paenibacillus</taxon>
    </lineage>
</organism>
<evidence type="ECO:0000256" key="3">
    <source>
        <dbReference type="ARBA" id="ARBA00022840"/>
    </source>
</evidence>
<keyword evidence="2" id="KW-0547">Nucleotide-binding</keyword>
<name>A0A329MIM1_9BACL</name>
<feature type="domain" description="ABC transporter" evidence="4">
    <location>
        <begin position="355"/>
        <end position="568"/>
    </location>
</feature>
<evidence type="ECO:0000259" key="4">
    <source>
        <dbReference type="PROSITE" id="PS50893"/>
    </source>
</evidence>
<dbReference type="Pfam" id="PF00005">
    <property type="entry name" value="ABC_tran"/>
    <property type="match status" value="2"/>
</dbReference>
<dbReference type="PANTHER" id="PTHR19211:SF14">
    <property type="entry name" value="ATP-BINDING CASSETTE SUB-FAMILY F MEMBER 1"/>
    <property type="match status" value="1"/>
</dbReference>
<dbReference type="OrthoDB" id="9762369at2"/>
<feature type="domain" description="ABC transporter" evidence="4">
    <location>
        <begin position="4"/>
        <end position="262"/>
    </location>
</feature>
<dbReference type="InterPro" id="IPR032781">
    <property type="entry name" value="ABC_tran_Xtn"/>
</dbReference>
<dbReference type="RefSeq" id="WP_113033812.1">
    <property type="nucleotide sequence ID" value="NZ_QMFB01000016.1"/>
</dbReference>
<proteinExistence type="predicted"/>
<dbReference type="InterPro" id="IPR003593">
    <property type="entry name" value="AAA+_ATPase"/>
</dbReference>
<sequence length="625" mass="71283">MTIIKTKGLSKEWNGKPLFQNIDLDITAGERIAFFGPNGIGKTTLLLTLLGKIEADGGTIERRLPLESWGWLNQHITAGLEQTALEFVFAGNPPLDRTRKEMLEAQAALHDSAMKEEEYSFWMERYTQAYESFLSLDGYEWERKAERSLLQLKLEPQLWHEPFAKLSGGQKTKAQIARQIAAEPKLIVLDEPTNHLDRESLEWLERWLQSYDGTILFVSHDRAFLDSVADAIYELSSAGCKRYAGGYSEYRKQKQIELQTQQTMYRKQEQEREALLACIQRYKQWFQVAHRDAAKVEDPVTKGFWQARAGKNVSRFHAKEKALERLEQNRVDMPKQAPSVHVRFGHDAIAANTLLKTERMTFGYNDRSTLFRDVSLSIERNERIAVIGPNGAGKTTLLKLLLGHLQPTAGSVTCNPQVKAGYFSQELEQLENGESALDQLLGLPDMTQSQARTILGCFLFSRDDAFKKPEEMSMGEKCRLAFIKLYFSGANLLVLDEPTNYLDIDTRERMEEAFQRFPGTIVIVSHDRYLIDKLATRIVLIDGGAVTQYAGTYREFTERNSAKGAVTAEEQSLLNELQRLELDFSTLMVKNTGDDPEQNEQLLQDARNIRTEIERLKKTMKDAKS</sequence>
<dbReference type="PROSITE" id="PS00211">
    <property type="entry name" value="ABC_TRANSPORTER_1"/>
    <property type="match status" value="1"/>
</dbReference>
<dbReference type="PANTHER" id="PTHR19211">
    <property type="entry name" value="ATP-BINDING TRANSPORT PROTEIN-RELATED"/>
    <property type="match status" value="1"/>
</dbReference>
<dbReference type="Proteomes" id="UP000250369">
    <property type="component" value="Unassembled WGS sequence"/>
</dbReference>
<accession>A0A329MIM1</accession>
<evidence type="ECO:0000256" key="1">
    <source>
        <dbReference type="ARBA" id="ARBA00022737"/>
    </source>
</evidence>
<evidence type="ECO:0000313" key="6">
    <source>
        <dbReference type="Proteomes" id="UP000250369"/>
    </source>
</evidence>
<keyword evidence="6" id="KW-1185">Reference proteome</keyword>
<dbReference type="NCBIfam" id="NF000355">
    <property type="entry name" value="ribo_prot_ABC_F"/>
    <property type="match status" value="1"/>
</dbReference>
<dbReference type="Pfam" id="PF12848">
    <property type="entry name" value="ABC_tran_Xtn"/>
    <property type="match status" value="1"/>
</dbReference>
<dbReference type="FunFam" id="3.40.50.300:FF:000011">
    <property type="entry name" value="Putative ABC transporter ATP-binding component"/>
    <property type="match status" value="1"/>
</dbReference>
<evidence type="ECO:0000256" key="2">
    <source>
        <dbReference type="ARBA" id="ARBA00022741"/>
    </source>
</evidence>
<dbReference type="InterPro" id="IPR027417">
    <property type="entry name" value="P-loop_NTPase"/>
</dbReference>
<dbReference type="SMART" id="SM00382">
    <property type="entry name" value="AAA"/>
    <property type="match status" value="2"/>
</dbReference>
<dbReference type="CDD" id="cd03221">
    <property type="entry name" value="ABCF_EF-3"/>
    <property type="match status" value="2"/>
</dbReference>
<dbReference type="AlphaFoldDB" id="A0A329MIM1"/>
<dbReference type="GO" id="GO:0016887">
    <property type="term" value="F:ATP hydrolysis activity"/>
    <property type="evidence" value="ECO:0007669"/>
    <property type="project" value="InterPro"/>
</dbReference>
<dbReference type="GO" id="GO:0005524">
    <property type="term" value="F:ATP binding"/>
    <property type="evidence" value="ECO:0007669"/>
    <property type="project" value="UniProtKB-KW"/>
</dbReference>
<dbReference type="InterPro" id="IPR017871">
    <property type="entry name" value="ABC_transporter-like_CS"/>
</dbReference>
<dbReference type="EMBL" id="QMFB01000016">
    <property type="protein sequence ID" value="RAV18623.1"/>
    <property type="molecule type" value="Genomic_DNA"/>
</dbReference>
<dbReference type="InterPro" id="IPR003439">
    <property type="entry name" value="ABC_transporter-like_ATP-bd"/>
</dbReference>
<keyword evidence="1" id="KW-0677">Repeat</keyword>
<protein>
    <submittedName>
        <fullName evidence="5">ABC transporter ATP-binding protein</fullName>
    </submittedName>
</protein>
<dbReference type="InterPro" id="IPR050611">
    <property type="entry name" value="ABCF"/>
</dbReference>
<keyword evidence="3 5" id="KW-0067">ATP-binding</keyword>
<dbReference type="SUPFAM" id="SSF52540">
    <property type="entry name" value="P-loop containing nucleoside triphosphate hydrolases"/>
    <property type="match status" value="2"/>
</dbReference>
<comment type="caution">
    <text evidence="5">The sequence shown here is derived from an EMBL/GenBank/DDBJ whole genome shotgun (WGS) entry which is preliminary data.</text>
</comment>
<dbReference type="Gene3D" id="3.40.50.300">
    <property type="entry name" value="P-loop containing nucleotide triphosphate hydrolases"/>
    <property type="match status" value="2"/>
</dbReference>
<gene>
    <name evidence="5" type="ORF">DQG23_25325</name>
</gene>
<evidence type="ECO:0000313" key="5">
    <source>
        <dbReference type="EMBL" id="RAV18623.1"/>
    </source>
</evidence>